<sequence length="939" mass="108356">MRIPIATYRLQFNPSFGFNHAGKVLPYLAALGISHIYASPIFKARKGSQHGYDIVDPNQLNPELGSADDFDRLLQAVHELGMDWIQDIVPNHMAFHYQNEMLMDVLESGRNSQYFHFFDIAWENTYADIEGKALAPFLGRFYGESLEDGEITLHYGREGLTIRYHDLAFPVRIDSYPTFFSHGLGSLKRKLGEDHPDFIKLLGVLYVLRTLPSEESAEDYYSQVKFIKRMLWDLHTANSDLSTFVAANLRTFNGERGNPDSFALLDNFLSNQLFRLSFWKVATKEINYRRFFTINELISLRVEEEDVLNHTHGLVFDLLQTGKIAGIRIDHVDGLHDPTTYLKRIRDRAPEGYIVIEKILESNENLRDGWPIQGTTGYDFANHVSGLFCERRNQKAFKRIYSEFTGARIKFNDIVLDKKKLIIFEHMAGDVNNLAQLLKTISSRDRHGTDVTLYGLRRALTELLAAFPVYRTYINGEGWANSDRNYIQTAVDRAINANPALSHELLFIKRFLLMEFPAYLGEESKTDWLRVTMRFQQMTGPLMAKGFEDTTLYVYNRLISLNEVGGRPDRFGCSAKEFYRFSKKRQRLWPDSLNATSTHDSKRGEDVRARINVLSEIPEKWENEVKLWSRMNKGKKKRVRGAKVPDRNDEYFLYQTLVGAFPFRESEYSEFRQRIKDYVTKAVREAKVHTEWIKPDAEYEEGYISFVESLLEPSNENPFLQQFLPFQRKISHYGICNSLSQTLIKITSPGVPDFYQGTELWDLSLVDPDNRRPVDFEKRCAMLSSIRELEDSNIGRLIQDLLSTIEDGKIKLFLIYRALIARKTNRETFREGAFLPLETAGRFRGHVIAFARKHEQQWAVVIAPRFLSHLVQEGVFPLGREVWQDTEVIMPDRSPSEWRNALTNEVLSAGNALPVGDALLSFPVALLMSDGKEAYLQTD</sequence>
<dbReference type="Proteomes" id="UP000807825">
    <property type="component" value="Unassembled WGS sequence"/>
</dbReference>
<protein>
    <submittedName>
        <fullName evidence="2">Malto-oligosyltrehalose synthase</fullName>
    </submittedName>
</protein>
<dbReference type="Gene3D" id="3.20.20.80">
    <property type="entry name" value="Glycosidases"/>
    <property type="match status" value="4"/>
</dbReference>
<evidence type="ECO:0000313" key="2">
    <source>
        <dbReference type="EMBL" id="MBI5250568.1"/>
    </source>
</evidence>
<comment type="caution">
    <text evidence="2">The sequence shown here is derived from an EMBL/GenBank/DDBJ whole genome shotgun (WGS) entry which is preliminary data.</text>
</comment>
<dbReference type="NCBIfam" id="TIGR02401">
    <property type="entry name" value="trehalose_TreY"/>
    <property type="match status" value="1"/>
</dbReference>
<accession>A0A9D6V2C0</accession>
<feature type="domain" description="Glycosyl hydrolase family 13 catalytic" evidence="1">
    <location>
        <begin position="4"/>
        <end position="562"/>
    </location>
</feature>
<dbReference type="InterPro" id="IPR012767">
    <property type="entry name" value="Trehalose_TreY"/>
</dbReference>
<name>A0A9D6V2C0_9BACT</name>
<dbReference type="EMBL" id="JACRDE010000362">
    <property type="protein sequence ID" value="MBI5250568.1"/>
    <property type="molecule type" value="Genomic_DNA"/>
</dbReference>
<dbReference type="CDD" id="cd11336">
    <property type="entry name" value="AmyAc_MTSase"/>
    <property type="match status" value="1"/>
</dbReference>
<reference evidence="2" key="1">
    <citation type="submission" date="2020-07" db="EMBL/GenBank/DDBJ databases">
        <title>Huge and variable diversity of episymbiotic CPR bacteria and DPANN archaea in groundwater ecosystems.</title>
        <authorList>
            <person name="He C.Y."/>
            <person name="Keren R."/>
            <person name="Whittaker M."/>
            <person name="Farag I.F."/>
            <person name="Doudna J."/>
            <person name="Cate J.H.D."/>
            <person name="Banfield J.F."/>
        </authorList>
    </citation>
    <scope>NUCLEOTIDE SEQUENCE</scope>
    <source>
        <strain evidence="2">NC_groundwater_1664_Pr3_B-0.1um_52_9</strain>
    </source>
</reference>
<evidence type="ECO:0000259" key="1">
    <source>
        <dbReference type="SMART" id="SM00642"/>
    </source>
</evidence>
<dbReference type="SUPFAM" id="SSF51445">
    <property type="entry name" value="(Trans)glycosidases"/>
    <property type="match status" value="1"/>
</dbReference>
<dbReference type="PANTHER" id="PTHR10357:SF216">
    <property type="entry name" value="MALTOOLIGOSYL TREHALOSE SYNTHASE-RELATED"/>
    <property type="match status" value="1"/>
</dbReference>
<organism evidence="2 3">
    <name type="scientific">Desulfomonile tiedjei</name>
    <dbReference type="NCBI Taxonomy" id="2358"/>
    <lineage>
        <taxon>Bacteria</taxon>
        <taxon>Pseudomonadati</taxon>
        <taxon>Thermodesulfobacteriota</taxon>
        <taxon>Desulfomonilia</taxon>
        <taxon>Desulfomonilales</taxon>
        <taxon>Desulfomonilaceae</taxon>
        <taxon>Desulfomonile</taxon>
    </lineage>
</organism>
<dbReference type="GO" id="GO:0047470">
    <property type="term" value="F:(1,4)-alpha-D-glucan 1-alpha-D-glucosylmutase activity"/>
    <property type="evidence" value="ECO:0007669"/>
    <property type="project" value="TreeGrafter"/>
</dbReference>
<dbReference type="GO" id="GO:0005992">
    <property type="term" value="P:trehalose biosynthetic process"/>
    <property type="evidence" value="ECO:0007669"/>
    <property type="project" value="TreeGrafter"/>
</dbReference>
<dbReference type="PANTHER" id="PTHR10357">
    <property type="entry name" value="ALPHA-AMYLASE FAMILY MEMBER"/>
    <property type="match status" value="1"/>
</dbReference>
<evidence type="ECO:0000313" key="3">
    <source>
        <dbReference type="Proteomes" id="UP000807825"/>
    </source>
</evidence>
<dbReference type="AlphaFoldDB" id="A0A9D6V2C0"/>
<dbReference type="InterPro" id="IPR006047">
    <property type="entry name" value="GH13_cat_dom"/>
</dbReference>
<dbReference type="Pfam" id="PF00128">
    <property type="entry name" value="Alpha-amylase"/>
    <property type="match status" value="1"/>
</dbReference>
<proteinExistence type="predicted"/>
<gene>
    <name evidence="2" type="primary">treY</name>
    <name evidence="2" type="ORF">HY912_13840</name>
</gene>
<dbReference type="InterPro" id="IPR017853">
    <property type="entry name" value="GH"/>
</dbReference>
<dbReference type="GO" id="GO:0030980">
    <property type="term" value="P:alpha-glucan catabolic process"/>
    <property type="evidence" value="ECO:0007669"/>
    <property type="project" value="TreeGrafter"/>
</dbReference>
<dbReference type="SMART" id="SM00642">
    <property type="entry name" value="Aamy"/>
    <property type="match status" value="1"/>
</dbReference>